<reference evidence="1 2" key="1">
    <citation type="submission" date="2015-06" db="EMBL/GenBank/DDBJ databases">
        <title>Survival trade-offs in plant roots during colonization by closely related pathogenic and mutualistic fungi.</title>
        <authorList>
            <person name="Hacquard S."/>
            <person name="Kracher B."/>
            <person name="Hiruma K."/>
            <person name="Weinman A."/>
            <person name="Muench P."/>
            <person name="Garrido Oter R."/>
            <person name="Ver Loren van Themaat E."/>
            <person name="Dallerey J.-F."/>
            <person name="Damm U."/>
            <person name="Henrissat B."/>
            <person name="Lespinet O."/>
            <person name="Thon M."/>
            <person name="Kemen E."/>
            <person name="McHardy A.C."/>
            <person name="Schulze-Lefert P."/>
            <person name="O'Connell R.J."/>
        </authorList>
    </citation>
    <scope>NUCLEOTIDE SEQUENCE [LARGE SCALE GENOMIC DNA]</scope>
    <source>
        <strain evidence="1 2">0861</strain>
    </source>
</reference>
<dbReference type="AlphaFoldDB" id="A0A166YTP7"/>
<evidence type="ECO:0000313" key="1">
    <source>
        <dbReference type="EMBL" id="KZL78042.1"/>
    </source>
</evidence>
<sequence length="65" mass="6684">MPPSIVSLALPPVKVLTARTKTARAPIGASPADSSRCGRVAAPHGEISRVLLKILSVLLIGTTAR</sequence>
<evidence type="ECO:0000313" key="2">
    <source>
        <dbReference type="Proteomes" id="UP000076552"/>
    </source>
</evidence>
<name>A0A166YTP7_9PEZI</name>
<dbReference type="Proteomes" id="UP000076552">
    <property type="component" value="Unassembled WGS sequence"/>
</dbReference>
<gene>
    <name evidence="1" type="ORF">CT0861_12270</name>
</gene>
<proteinExistence type="predicted"/>
<dbReference type="EMBL" id="LFIV01000004">
    <property type="protein sequence ID" value="KZL78042.1"/>
    <property type="molecule type" value="Genomic_DNA"/>
</dbReference>
<organism evidence="1 2">
    <name type="scientific">Colletotrichum tofieldiae</name>
    <dbReference type="NCBI Taxonomy" id="708197"/>
    <lineage>
        <taxon>Eukaryota</taxon>
        <taxon>Fungi</taxon>
        <taxon>Dikarya</taxon>
        <taxon>Ascomycota</taxon>
        <taxon>Pezizomycotina</taxon>
        <taxon>Sordariomycetes</taxon>
        <taxon>Hypocreomycetidae</taxon>
        <taxon>Glomerellales</taxon>
        <taxon>Glomerellaceae</taxon>
        <taxon>Colletotrichum</taxon>
        <taxon>Colletotrichum spaethianum species complex</taxon>
    </lineage>
</organism>
<comment type="caution">
    <text evidence="1">The sequence shown here is derived from an EMBL/GenBank/DDBJ whole genome shotgun (WGS) entry which is preliminary data.</text>
</comment>
<protein>
    <submittedName>
        <fullName evidence="1">Uncharacterized protein</fullName>
    </submittedName>
</protein>
<keyword evidence="2" id="KW-1185">Reference proteome</keyword>
<accession>A0A166YTP7</accession>